<dbReference type="EMBL" id="KC513612">
    <property type="protein sequence ID" value="AGE96031.1"/>
    <property type="molecule type" value="Genomic_DNA"/>
</dbReference>
<dbReference type="InterPro" id="IPR017946">
    <property type="entry name" value="PLC-like_Pdiesterase_TIM-brl"/>
</dbReference>
<dbReference type="SUPFAM" id="SSF51695">
    <property type="entry name" value="PLC-like phosphodiesterases"/>
    <property type="match status" value="1"/>
</dbReference>
<dbReference type="VEuPathDB" id="MicrosporidiaDB:AEWR_011240"/>
<dbReference type="AlphaFoldDB" id="M1KL76"/>
<dbReference type="VEuPathDB" id="MicrosporidiaDB:ECU01_1380"/>
<keyword evidence="1" id="KW-0378">Hydrolase</keyword>
<gene>
    <name evidence="3" type="ORF">ECU01_1380</name>
</gene>
<sequence>MEPADWSNLEFFFKDRLVEDFTTVEEELRKIRECRSRRSKRASESMVFCIVVKSQKRYKGMYIRAILNGLALGTEPSAEIRPENFLVGECSRNASHDGVFFVKIEIWNLEGMVSEETFRIMSLDVFSKKLGFLRLIHKGVQEEIEVEIHCVQTDGSGSQAYDDMKAIGHRGCGENRLTATNLMENTISSFLEAYRRGAKWVEMDVQLTKDEVPIVFHDFGIQTGGSYAGINEVTLEEFLSLVGNPDEKDHHLPCTLSKLLDQIGNEHGINIEIKYPLPSEEREHGLRGMIPAEKVVERIVETVQRSGRQKVIFSSFHPYVLLLLKLRLPSSNIYMLTEANNNKENPYTGTLYDALYFSAKLGLDGVVLDWNCISASPIHIVKAFESFDLKTIVYGSGVNNRDVIHILNEAGVHGIILDNLDLAYTNGNGIY</sequence>
<feature type="domain" description="GP-PDE" evidence="2">
    <location>
        <begin position="164"/>
        <end position="427"/>
    </location>
</feature>
<evidence type="ECO:0000313" key="3">
    <source>
        <dbReference type="EMBL" id="AGE96031.1"/>
    </source>
</evidence>
<dbReference type="PANTHER" id="PTHR22958">
    <property type="entry name" value="GLYCEROPHOSPHORYL DIESTER PHOSPHODIESTERASE"/>
    <property type="match status" value="1"/>
</dbReference>
<dbReference type="Gene3D" id="3.20.20.190">
    <property type="entry name" value="Phosphatidylinositol (PI) phosphodiesterase"/>
    <property type="match status" value="1"/>
</dbReference>
<dbReference type="VEuPathDB" id="MicrosporidiaDB:AEWQ_011210"/>
<proteinExistence type="predicted"/>
<organism evidence="3">
    <name type="scientific">Encephalitozoon cuniculi</name>
    <name type="common">Microsporidian parasite</name>
    <dbReference type="NCBI Taxonomy" id="6035"/>
    <lineage>
        <taxon>Eukaryota</taxon>
        <taxon>Fungi</taxon>
        <taxon>Fungi incertae sedis</taxon>
        <taxon>Microsporidia</taxon>
        <taxon>Unikaryonidae</taxon>
        <taxon>Encephalitozoon</taxon>
    </lineage>
</organism>
<dbReference type="PROSITE" id="PS50007">
    <property type="entry name" value="PIPLC_X_DOMAIN"/>
    <property type="match status" value="1"/>
</dbReference>
<name>M1KL76_ENCCN</name>
<dbReference type="GO" id="GO:0008081">
    <property type="term" value="F:phosphoric diester hydrolase activity"/>
    <property type="evidence" value="ECO:0007669"/>
    <property type="project" value="InterPro"/>
</dbReference>
<evidence type="ECO:0000259" key="2">
    <source>
        <dbReference type="PROSITE" id="PS51704"/>
    </source>
</evidence>
<dbReference type="InterPro" id="IPR030395">
    <property type="entry name" value="GP_PDE_dom"/>
</dbReference>
<dbReference type="Pfam" id="PF03009">
    <property type="entry name" value="GDPD"/>
    <property type="match status" value="1"/>
</dbReference>
<dbReference type="PROSITE" id="PS51704">
    <property type="entry name" value="GP_PDE"/>
    <property type="match status" value="1"/>
</dbReference>
<reference evidence="3" key="1">
    <citation type="journal article" date="2013" name="Eukaryot. Cell">
        <title>Extremely Reduced Levels of Heterozygosity in the Vertebrate Pathogen Encephalitozoon cuniculi.</title>
        <authorList>
            <person name="Selman M."/>
            <person name="Sak B."/>
            <person name="Kvac M."/>
            <person name="Farinelli L."/>
            <person name="Weiss L.M."/>
            <person name="Corradi N."/>
        </authorList>
    </citation>
    <scope>NUCLEOTIDE SEQUENCE</scope>
</reference>
<dbReference type="InterPro" id="IPR051578">
    <property type="entry name" value="GDPD"/>
</dbReference>
<dbReference type="GO" id="GO:0046475">
    <property type="term" value="P:glycerophospholipid catabolic process"/>
    <property type="evidence" value="ECO:0007669"/>
    <property type="project" value="TreeGrafter"/>
</dbReference>
<evidence type="ECO:0000256" key="1">
    <source>
        <dbReference type="ARBA" id="ARBA00022801"/>
    </source>
</evidence>
<accession>M1KL76</accession>
<dbReference type="PANTHER" id="PTHR22958:SF1">
    <property type="entry name" value="GLYCEROPHOSPHOCHOLINE PHOSPHODIESTERASE GPCPD1"/>
    <property type="match status" value="1"/>
</dbReference>
<protein>
    <submittedName>
        <fullName evidence="3">Glycerophosphoryldiester phosphodiesterase</fullName>
    </submittedName>
</protein>
<dbReference type="VEuPathDB" id="MicrosporidiaDB:AEWD_011240"/>
<dbReference type="VEuPathDB" id="MicrosporidiaDB:M970_011240"/>